<protein>
    <recommendedName>
        <fullName evidence="5">Secreted protein</fullName>
    </recommendedName>
</protein>
<feature type="signal peptide" evidence="2">
    <location>
        <begin position="1"/>
        <end position="24"/>
    </location>
</feature>
<name>A0ABV6MVQ9_9PSEU</name>
<evidence type="ECO:0000256" key="1">
    <source>
        <dbReference type="SAM" id="MobiDB-lite"/>
    </source>
</evidence>
<evidence type="ECO:0000256" key="2">
    <source>
        <dbReference type="SAM" id="SignalP"/>
    </source>
</evidence>
<reference evidence="3 4" key="1">
    <citation type="submission" date="2024-09" db="EMBL/GenBank/DDBJ databases">
        <authorList>
            <person name="Sun Q."/>
            <person name="Mori K."/>
        </authorList>
    </citation>
    <scope>NUCLEOTIDE SEQUENCE [LARGE SCALE GENOMIC DNA]</scope>
    <source>
        <strain evidence="3 4">TBRC 1432</strain>
    </source>
</reference>
<feature type="region of interest" description="Disordered" evidence="1">
    <location>
        <begin position="166"/>
        <end position="187"/>
    </location>
</feature>
<gene>
    <name evidence="3" type="ORF">ACFFH7_20425</name>
</gene>
<dbReference type="Proteomes" id="UP001589810">
    <property type="component" value="Unassembled WGS sequence"/>
</dbReference>
<keyword evidence="2" id="KW-0732">Signal</keyword>
<sequence>MLRKLLVVVPALAMVAATVGSASAAPAPAAPAAAPRAACTADTPEVKALAASMTAFMSAVSATPPDTAAVQSTVGDMITELVALQKAGCLQLAAPPARIQDPQACLTDLQGMGAALFQLLAAVLKAPPDPTGITAATTAIGAAITKFNNDNCLPIKLPVPGAPPLPGGGGVPAPPGGLPAPPTIPGT</sequence>
<comment type="caution">
    <text evidence="3">The sequence shown here is derived from an EMBL/GenBank/DDBJ whole genome shotgun (WGS) entry which is preliminary data.</text>
</comment>
<evidence type="ECO:0000313" key="4">
    <source>
        <dbReference type="Proteomes" id="UP001589810"/>
    </source>
</evidence>
<evidence type="ECO:0000313" key="3">
    <source>
        <dbReference type="EMBL" id="MFC0543881.1"/>
    </source>
</evidence>
<feature type="chain" id="PRO_5045336864" description="Secreted protein" evidence="2">
    <location>
        <begin position="25"/>
        <end position="187"/>
    </location>
</feature>
<evidence type="ECO:0008006" key="5">
    <source>
        <dbReference type="Google" id="ProtNLM"/>
    </source>
</evidence>
<accession>A0ABV6MVQ9</accession>
<dbReference type="RefSeq" id="WP_273935365.1">
    <property type="nucleotide sequence ID" value="NZ_CP097263.1"/>
</dbReference>
<dbReference type="EMBL" id="JBHLUD010000007">
    <property type="protein sequence ID" value="MFC0543881.1"/>
    <property type="molecule type" value="Genomic_DNA"/>
</dbReference>
<keyword evidence="4" id="KW-1185">Reference proteome</keyword>
<organism evidence="3 4">
    <name type="scientific">Kutzneria chonburiensis</name>
    <dbReference type="NCBI Taxonomy" id="1483604"/>
    <lineage>
        <taxon>Bacteria</taxon>
        <taxon>Bacillati</taxon>
        <taxon>Actinomycetota</taxon>
        <taxon>Actinomycetes</taxon>
        <taxon>Pseudonocardiales</taxon>
        <taxon>Pseudonocardiaceae</taxon>
        <taxon>Kutzneria</taxon>
    </lineage>
</organism>
<proteinExistence type="predicted"/>